<comment type="caution">
    <text evidence="1">The sequence shown here is derived from an EMBL/GenBank/DDBJ whole genome shotgun (WGS) entry which is preliminary data.</text>
</comment>
<proteinExistence type="predicted"/>
<name>M6RDH4_LEPIR</name>
<organism evidence="1 2">
    <name type="scientific">Leptospira interrogans serovar Icterohaemorrhagiae str. Verdun HP</name>
    <dbReference type="NCBI Taxonomy" id="1049910"/>
    <lineage>
        <taxon>Bacteria</taxon>
        <taxon>Pseudomonadati</taxon>
        <taxon>Spirochaetota</taxon>
        <taxon>Spirochaetia</taxon>
        <taxon>Leptospirales</taxon>
        <taxon>Leptospiraceae</taxon>
        <taxon>Leptospira</taxon>
    </lineage>
</organism>
<reference evidence="1 2" key="1">
    <citation type="submission" date="2013-01" db="EMBL/GenBank/DDBJ databases">
        <authorList>
            <person name="Harkins D.M."/>
            <person name="Durkin A.S."/>
            <person name="Brinkac L.M."/>
            <person name="Haft D.H."/>
            <person name="Selengut J.D."/>
            <person name="Sanka R."/>
            <person name="DePew J."/>
            <person name="Purushe J."/>
            <person name="Picardeau M."/>
            <person name="Werts C."/>
            <person name="Goarant C."/>
            <person name="Vinetz J.M."/>
            <person name="Sutton G.G."/>
            <person name="Nierman W.C."/>
            <person name="Fouts D.E."/>
        </authorList>
    </citation>
    <scope>NUCLEOTIDE SEQUENCE [LARGE SCALE GENOMIC DNA]</scope>
    <source>
        <strain evidence="1 2">Verdun HP</strain>
    </source>
</reference>
<dbReference type="EMBL" id="AHNZ02000291">
    <property type="protein sequence ID" value="EMO06237.1"/>
    <property type="molecule type" value="Genomic_DNA"/>
</dbReference>
<evidence type="ECO:0000313" key="1">
    <source>
        <dbReference type="EMBL" id="EMO06237.1"/>
    </source>
</evidence>
<dbReference type="AlphaFoldDB" id="M6RDH4"/>
<sequence length="54" mass="6483">MIQNKLQNFVDTLPISPEKSCSYYPERLSQIQYFPFPEEISKEVLQFFFDSGFR</sequence>
<gene>
    <name evidence="1" type="ORF">LEP1GSC116_2198</name>
</gene>
<evidence type="ECO:0000313" key="2">
    <source>
        <dbReference type="Proteomes" id="UP000012092"/>
    </source>
</evidence>
<feature type="non-terminal residue" evidence="1">
    <location>
        <position position="54"/>
    </location>
</feature>
<accession>M6RDH4</accession>
<protein>
    <submittedName>
        <fullName evidence="1">Uncharacterized protein</fullName>
    </submittedName>
</protein>
<dbReference type="Proteomes" id="UP000012092">
    <property type="component" value="Unassembled WGS sequence"/>
</dbReference>